<feature type="signal peptide" evidence="2">
    <location>
        <begin position="1"/>
        <end position="19"/>
    </location>
</feature>
<dbReference type="AlphaFoldDB" id="A0A2H9TMU2"/>
<dbReference type="SUPFAM" id="SSF53474">
    <property type="entry name" value="alpha/beta-Hydrolases"/>
    <property type="match status" value="1"/>
</dbReference>
<dbReference type="GO" id="GO:0016787">
    <property type="term" value="F:hydrolase activity"/>
    <property type="evidence" value="ECO:0007669"/>
    <property type="project" value="UniProtKB-KW"/>
</dbReference>
<name>A0A2H9TMU2_9FUNG</name>
<comment type="caution">
    <text evidence="4">The sequence shown here is derived from an EMBL/GenBank/DDBJ whole genome shotgun (WGS) entry which is preliminary data.</text>
</comment>
<feature type="compositionally biased region" description="Polar residues" evidence="1">
    <location>
        <begin position="628"/>
        <end position="638"/>
    </location>
</feature>
<reference evidence="4 5" key="1">
    <citation type="submission" date="2016-10" db="EMBL/GenBank/DDBJ databases">
        <title>The genome of Paramicrosporidium saccamoebae is the missing link in understanding Cryptomycota and Microsporidia evolution.</title>
        <authorList>
            <person name="Quandt C.A."/>
            <person name="Beaudet D."/>
            <person name="Corsaro D."/>
            <person name="Michel R."/>
            <person name="Corradi N."/>
            <person name="James T."/>
        </authorList>
    </citation>
    <scope>NUCLEOTIDE SEQUENCE [LARGE SCALE GENOMIC DNA]</scope>
    <source>
        <strain evidence="4 5">KSL3</strain>
    </source>
</reference>
<evidence type="ECO:0000256" key="2">
    <source>
        <dbReference type="SAM" id="SignalP"/>
    </source>
</evidence>
<dbReference type="PANTHER" id="PTHR11559">
    <property type="entry name" value="CARBOXYLESTERASE"/>
    <property type="match status" value="1"/>
</dbReference>
<feature type="chain" id="PRO_5014188775" evidence="2">
    <location>
        <begin position="20"/>
        <end position="638"/>
    </location>
</feature>
<evidence type="ECO:0000259" key="3">
    <source>
        <dbReference type="Pfam" id="PF00135"/>
    </source>
</evidence>
<evidence type="ECO:0000313" key="4">
    <source>
        <dbReference type="EMBL" id="PJF19057.1"/>
    </source>
</evidence>
<dbReference type="InterPro" id="IPR002018">
    <property type="entry name" value="CarbesteraseB"/>
</dbReference>
<dbReference type="Pfam" id="PF00135">
    <property type="entry name" value="COesterase"/>
    <property type="match status" value="1"/>
</dbReference>
<feature type="domain" description="Carboxylesterase type B" evidence="3">
    <location>
        <begin position="29"/>
        <end position="494"/>
    </location>
</feature>
<accession>A0A2H9TMU2</accession>
<dbReference type="Gene3D" id="3.40.50.1820">
    <property type="entry name" value="alpha/beta hydrolase"/>
    <property type="match status" value="1"/>
</dbReference>
<dbReference type="InterPro" id="IPR050309">
    <property type="entry name" value="Type-B_Carboxylest/Lipase"/>
</dbReference>
<sequence length="638" mass="70119">MRVGIALIACFFSSALCEALVKLGDNVYVKGTEISVKPKNLTVHKYTGIQYATREKLFVESEAVVYKANKKTIIDATQLSSISPQLDNFNVPGEAKPIVDALISTGGATTDALKCHTLDIFVPVGEKTAEKKRVVFYIHGGGMDAGAPNMALNDPQGAYRFEDFSPDTIWVNVGYPLGALGFWHSKDAVKPDKYHTNAALVGIIQALRWVQDHIAKFHGDPNNVTVIGHSAGAALAQCVHFKLHKKEDLGFKNNNPFHKLILMSGTASMFDSITTEEAIARQNLVVANTDCKAKTGDALLECLQKMTGAQIVEASRDIKVMWGPVRDGKYLVGNAEHHLKNGLFMKGVEILVTATADDCGLFCIRNQEHLTKDGHQLWAMLGREDLVESFEGSYPPSNYGNSSYKAVVCAATDSIFINPALKSLEYYRSHGLTAHGHQFQFTLDIISSAWARMAAMVSAHLYKFPLGEALNVLESMGTFHGLEQALIFNTKLDSAGTRTIESLSSPAQCRQVLRPLFGFIKGEGPAFEKLRRPCKPATKINPRQAVEMLYTEKLSLDVNSVIGEYKEEAPVQIVDKKKRSKATKTEEKENPGKKDHKDATLKTKEVKKVEVKKVNPEKAKNNAKATAHNSRISSIKQS</sequence>
<keyword evidence="2" id="KW-0732">Signal</keyword>
<protein>
    <submittedName>
        <fullName evidence="4">Carboxylic ester hydrolase</fullName>
    </submittedName>
</protein>
<feature type="compositionally biased region" description="Basic and acidic residues" evidence="1">
    <location>
        <begin position="583"/>
        <end position="620"/>
    </location>
</feature>
<gene>
    <name evidence="4" type="ORF">PSACC_01129</name>
</gene>
<dbReference type="OrthoDB" id="408631at2759"/>
<keyword evidence="4" id="KW-0378">Hydrolase</keyword>
<dbReference type="InterPro" id="IPR029058">
    <property type="entry name" value="AB_hydrolase_fold"/>
</dbReference>
<evidence type="ECO:0000313" key="5">
    <source>
        <dbReference type="Proteomes" id="UP000240830"/>
    </source>
</evidence>
<keyword evidence="5" id="KW-1185">Reference proteome</keyword>
<feature type="region of interest" description="Disordered" evidence="1">
    <location>
        <begin position="575"/>
        <end position="638"/>
    </location>
</feature>
<dbReference type="STRING" id="1246581.A0A2H9TMU2"/>
<dbReference type="EMBL" id="MTSL01000083">
    <property type="protein sequence ID" value="PJF19057.1"/>
    <property type="molecule type" value="Genomic_DNA"/>
</dbReference>
<proteinExistence type="predicted"/>
<organism evidence="4 5">
    <name type="scientific">Paramicrosporidium saccamoebae</name>
    <dbReference type="NCBI Taxonomy" id="1246581"/>
    <lineage>
        <taxon>Eukaryota</taxon>
        <taxon>Fungi</taxon>
        <taxon>Fungi incertae sedis</taxon>
        <taxon>Cryptomycota</taxon>
        <taxon>Cryptomycota incertae sedis</taxon>
        <taxon>Paramicrosporidium</taxon>
    </lineage>
</organism>
<evidence type="ECO:0000256" key="1">
    <source>
        <dbReference type="SAM" id="MobiDB-lite"/>
    </source>
</evidence>
<dbReference type="Proteomes" id="UP000240830">
    <property type="component" value="Unassembled WGS sequence"/>
</dbReference>